<protein>
    <recommendedName>
        <fullName evidence="5">IRG-type G domain-containing protein</fullName>
    </recommendedName>
</protein>
<organism evidence="6 7">
    <name type="scientific">Pleurodeles waltl</name>
    <name type="common">Iberian ribbed newt</name>
    <dbReference type="NCBI Taxonomy" id="8319"/>
    <lineage>
        <taxon>Eukaryota</taxon>
        <taxon>Metazoa</taxon>
        <taxon>Chordata</taxon>
        <taxon>Craniata</taxon>
        <taxon>Vertebrata</taxon>
        <taxon>Euteleostomi</taxon>
        <taxon>Amphibia</taxon>
        <taxon>Batrachia</taxon>
        <taxon>Caudata</taxon>
        <taxon>Salamandroidea</taxon>
        <taxon>Salamandridae</taxon>
        <taxon>Pleurodelinae</taxon>
        <taxon>Pleurodeles</taxon>
    </lineage>
</organism>
<comment type="caution">
    <text evidence="6">The sequence shown here is derived from an EMBL/GenBank/DDBJ whole genome shotgun (WGS) entry which is preliminary data.</text>
</comment>
<dbReference type="InterPro" id="IPR027417">
    <property type="entry name" value="P-loop_NTPase"/>
</dbReference>
<dbReference type="EMBL" id="JANPWB010000011">
    <property type="protein sequence ID" value="KAJ1132670.1"/>
    <property type="molecule type" value="Genomic_DNA"/>
</dbReference>
<dbReference type="InterPro" id="IPR007743">
    <property type="entry name" value="Immunity-related_GTPase-like"/>
</dbReference>
<comment type="similarity">
    <text evidence="1">Belongs to the TRAFAC class dynamin-like GTPase superfamily. IRG family.</text>
</comment>
<reference evidence="6" key="1">
    <citation type="journal article" date="2022" name="bioRxiv">
        <title>Sequencing and chromosome-scale assembly of the giantPleurodeles waltlgenome.</title>
        <authorList>
            <person name="Brown T."/>
            <person name="Elewa A."/>
            <person name="Iarovenko S."/>
            <person name="Subramanian E."/>
            <person name="Araus A.J."/>
            <person name="Petzold A."/>
            <person name="Susuki M."/>
            <person name="Suzuki K.-i.T."/>
            <person name="Hayashi T."/>
            <person name="Toyoda A."/>
            <person name="Oliveira C."/>
            <person name="Osipova E."/>
            <person name="Leigh N.D."/>
            <person name="Simon A."/>
            <person name="Yun M.H."/>
        </authorList>
    </citation>
    <scope>NUCLEOTIDE SEQUENCE</scope>
    <source>
        <strain evidence="6">20211129_DDA</strain>
        <tissue evidence="6">Liver</tissue>
    </source>
</reference>
<dbReference type="Pfam" id="PF05049">
    <property type="entry name" value="IIGP"/>
    <property type="match status" value="1"/>
</dbReference>
<evidence type="ECO:0000256" key="3">
    <source>
        <dbReference type="ARBA" id="ARBA00022801"/>
    </source>
</evidence>
<keyword evidence="2" id="KW-0547">Nucleotide-binding</keyword>
<dbReference type="Gene3D" id="3.40.50.300">
    <property type="entry name" value="P-loop containing nucleotide triphosphate hydrolases"/>
    <property type="match status" value="1"/>
</dbReference>
<evidence type="ECO:0000256" key="1">
    <source>
        <dbReference type="ARBA" id="ARBA00005429"/>
    </source>
</evidence>
<keyword evidence="4" id="KW-0342">GTP-binding</keyword>
<dbReference type="InterPro" id="IPR051515">
    <property type="entry name" value="IRG"/>
</dbReference>
<keyword evidence="7" id="KW-1185">Reference proteome</keyword>
<dbReference type="PANTHER" id="PTHR32341">
    <property type="entry name" value="INTERFERON-INDUCIBLE GTPASE"/>
    <property type="match status" value="1"/>
</dbReference>
<keyword evidence="3" id="KW-0378">Hydrolase</keyword>
<dbReference type="PANTHER" id="PTHR32341:SF17">
    <property type="entry name" value="IRG-TYPE G DOMAIN-CONTAINING PROTEIN"/>
    <property type="match status" value="1"/>
</dbReference>
<dbReference type="GO" id="GO:0005525">
    <property type="term" value="F:GTP binding"/>
    <property type="evidence" value="ECO:0007669"/>
    <property type="project" value="UniProtKB-KW"/>
</dbReference>
<name>A0AAV7Q098_PLEWA</name>
<feature type="domain" description="IRG-type G" evidence="5">
    <location>
        <begin position="37"/>
        <end position="219"/>
    </location>
</feature>
<sequence>MEVRELDMKEMSTMIQSKVVSEVSNQIQSLLRSLETTTLDIAITGESGAGKSTFINAMRNLGDEEPGAAKTGVTETTMVAEGYPHPKLPTVQLWDLPGIGTPNFQATQYLQQVNFEKYDFYILLASGRFRENHASLARSIREMNKNFYFVRSKIDQDMEACKRRKKAKFSEAQVLNEIREDCIRSLEKAGVEDPKVFLLSSFELHKYDFQKLHNTLVDELTGQKRHVLLLSLPNITAEVIEKKKESLKRHVWKKALSTCIISVLPNHPVDCSIPSLIETLSSYQKHFGLDDESLLALSKRANAAPYDLKRQIRSMLGKDLSRHKVQTVLKDAAQSGQMVASMVRSRVPILSHIVSGGISFVAAYTLLNSALDEFCQDTQRVLKTAFGEEEVGMDQSYEVPDPGFFYFD</sequence>
<accession>A0AAV7Q098</accession>
<dbReference type="SUPFAM" id="SSF52540">
    <property type="entry name" value="P-loop containing nucleoside triphosphate hydrolases"/>
    <property type="match status" value="1"/>
</dbReference>
<dbReference type="PROSITE" id="PS51716">
    <property type="entry name" value="G_IRG"/>
    <property type="match status" value="1"/>
</dbReference>
<evidence type="ECO:0000256" key="4">
    <source>
        <dbReference type="ARBA" id="ARBA00023134"/>
    </source>
</evidence>
<proteinExistence type="inferred from homology"/>
<dbReference type="GO" id="GO:0016020">
    <property type="term" value="C:membrane"/>
    <property type="evidence" value="ECO:0007669"/>
    <property type="project" value="InterPro"/>
</dbReference>
<dbReference type="AlphaFoldDB" id="A0AAV7Q098"/>
<evidence type="ECO:0000313" key="6">
    <source>
        <dbReference type="EMBL" id="KAJ1132670.1"/>
    </source>
</evidence>
<dbReference type="GO" id="GO:0003924">
    <property type="term" value="F:GTPase activity"/>
    <property type="evidence" value="ECO:0007669"/>
    <property type="project" value="TreeGrafter"/>
</dbReference>
<gene>
    <name evidence="6" type="ORF">NDU88_010974</name>
</gene>
<dbReference type="Proteomes" id="UP001066276">
    <property type="component" value="Chromosome 7"/>
</dbReference>
<dbReference type="FunFam" id="3.40.50.300:FF:000541">
    <property type="entry name" value="Immunity related GTPase M"/>
    <property type="match status" value="1"/>
</dbReference>
<evidence type="ECO:0000256" key="2">
    <source>
        <dbReference type="ARBA" id="ARBA00022741"/>
    </source>
</evidence>
<evidence type="ECO:0000313" key="7">
    <source>
        <dbReference type="Proteomes" id="UP001066276"/>
    </source>
</evidence>
<dbReference type="InterPro" id="IPR030385">
    <property type="entry name" value="G_IRG_dom"/>
</dbReference>
<evidence type="ECO:0000259" key="5">
    <source>
        <dbReference type="PROSITE" id="PS51716"/>
    </source>
</evidence>